<reference evidence="2" key="1">
    <citation type="journal article" date="2023" name="Hortic. Res.">
        <title>A chromosome-level phased genome enabling allele-level studies in sweet orange: a case study on citrus Huanglongbing tolerance.</title>
        <authorList>
            <person name="Wu B."/>
            <person name="Yu Q."/>
            <person name="Deng Z."/>
            <person name="Duan Y."/>
            <person name="Luo F."/>
            <person name="Gmitter F. Jr."/>
        </authorList>
    </citation>
    <scope>NUCLEOTIDE SEQUENCE [LARGE SCALE GENOMIC DNA]</scope>
    <source>
        <strain evidence="2">cv. Valencia</strain>
    </source>
</reference>
<accession>A0ACB8LWC1</accession>
<dbReference type="Proteomes" id="UP000829398">
    <property type="component" value="Chromosome 3"/>
</dbReference>
<evidence type="ECO:0000313" key="1">
    <source>
        <dbReference type="EMBL" id="KAH9777684.1"/>
    </source>
</evidence>
<proteinExistence type="predicted"/>
<evidence type="ECO:0000313" key="2">
    <source>
        <dbReference type="Proteomes" id="UP000829398"/>
    </source>
</evidence>
<organism evidence="1 2">
    <name type="scientific">Citrus sinensis</name>
    <name type="common">Sweet orange</name>
    <name type="synonym">Citrus aurantium var. sinensis</name>
    <dbReference type="NCBI Taxonomy" id="2711"/>
    <lineage>
        <taxon>Eukaryota</taxon>
        <taxon>Viridiplantae</taxon>
        <taxon>Streptophyta</taxon>
        <taxon>Embryophyta</taxon>
        <taxon>Tracheophyta</taxon>
        <taxon>Spermatophyta</taxon>
        <taxon>Magnoliopsida</taxon>
        <taxon>eudicotyledons</taxon>
        <taxon>Gunneridae</taxon>
        <taxon>Pentapetalae</taxon>
        <taxon>rosids</taxon>
        <taxon>malvids</taxon>
        <taxon>Sapindales</taxon>
        <taxon>Rutaceae</taxon>
        <taxon>Aurantioideae</taxon>
        <taxon>Citrus</taxon>
    </lineage>
</organism>
<keyword evidence="2" id="KW-1185">Reference proteome</keyword>
<gene>
    <name evidence="1" type="ORF">KPL71_007101</name>
</gene>
<dbReference type="EMBL" id="CM039172">
    <property type="protein sequence ID" value="KAH9777684.1"/>
    <property type="molecule type" value="Genomic_DNA"/>
</dbReference>
<name>A0ACB8LWC1_CITSI</name>
<sequence>MALVKTLSMERKPLMLKDYLKDDLSSCSSSGFKSFPRRQCCTTVRFLLKVDLKAKDYNNTKQLLQRSRSKVAASKTISVLQRASGALRNAVKLIPFPSAKSPSSSVQQTQSQRNKKGLALPRSLSRKLLKRSFWRKANEKEGTIKRCKIFREYLEEQHQPSDQITTSLTPKRVSTCTTSSKSESNNSWAESDFTAHVLHSSSGNSESSSENDSVEIKKFLQSPDKKPVGGNTVGVPVGEDSDTSSEENRKVQDLATCCHACWIHGDETCKDWRSEEEKEQFSPVSVLDCPFEDEKDINSPPFDHRLAGMEGTKQKLMQKLRRFESLAQLEPIDLEKRIASFQLDDKFLESSSTQSFENETAKKVQELLKLMKSTSPSNSYNMCKAEDLLSDFFREKLAENKAKTERDLLREAEDWINGQPQELLQGWEVKDGRKAYVNDMEKNGRWSDVNEEEKQEVGLALELEIFNRLMDEFVLDLSW</sequence>
<protein>
    <submittedName>
        <fullName evidence="1">GAR2-like protein</fullName>
    </submittedName>
</protein>
<comment type="caution">
    <text evidence="1">The sequence shown here is derived from an EMBL/GenBank/DDBJ whole genome shotgun (WGS) entry which is preliminary data.</text>
</comment>